<reference evidence="3" key="1">
    <citation type="submission" date="2016-06" db="EMBL/GenBank/DDBJ databases">
        <authorList>
            <person name="Varghese N."/>
            <person name="Submissions Spin"/>
        </authorList>
    </citation>
    <scope>NUCLEOTIDE SEQUENCE [LARGE SCALE GENOMIC DNA]</scope>
    <source>
        <strain evidence="3">DSM 45794</strain>
    </source>
</reference>
<dbReference type="RefSeq" id="WP_091578199.1">
    <property type="nucleotide sequence ID" value="NZ_FLRH01000004.1"/>
</dbReference>
<dbReference type="AlphaFoldDB" id="A0A1A9BE77"/>
<keyword evidence="2" id="KW-0808">Transferase</keyword>
<organism evidence="2 3">
    <name type="scientific">Micromonospora sediminicola</name>
    <dbReference type="NCBI Taxonomy" id="946078"/>
    <lineage>
        <taxon>Bacteria</taxon>
        <taxon>Bacillati</taxon>
        <taxon>Actinomycetota</taxon>
        <taxon>Actinomycetes</taxon>
        <taxon>Micromonosporales</taxon>
        <taxon>Micromonosporaceae</taxon>
        <taxon>Micromonospora</taxon>
    </lineage>
</organism>
<dbReference type="InterPro" id="IPR051531">
    <property type="entry name" value="N-acetyltransferase"/>
</dbReference>
<dbReference type="PANTHER" id="PTHR43792:SF1">
    <property type="entry name" value="N-ACETYLTRANSFERASE DOMAIN-CONTAINING PROTEIN"/>
    <property type="match status" value="1"/>
</dbReference>
<name>A0A1A9BE77_9ACTN</name>
<dbReference type="GO" id="GO:0016747">
    <property type="term" value="F:acyltransferase activity, transferring groups other than amino-acyl groups"/>
    <property type="evidence" value="ECO:0007669"/>
    <property type="project" value="InterPro"/>
</dbReference>
<dbReference type="EMBL" id="FLRH01000004">
    <property type="protein sequence ID" value="SBT67468.1"/>
    <property type="molecule type" value="Genomic_DNA"/>
</dbReference>
<proteinExistence type="predicted"/>
<feature type="domain" description="N-acetyltransferase" evidence="1">
    <location>
        <begin position="13"/>
        <end position="181"/>
    </location>
</feature>
<accession>A0A1A9BE77</accession>
<dbReference type="InterPro" id="IPR016181">
    <property type="entry name" value="Acyl_CoA_acyltransferase"/>
</dbReference>
<evidence type="ECO:0000259" key="1">
    <source>
        <dbReference type="PROSITE" id="PS51186"/>
    </source>
</evidence>
<keyword evidence="3" id="KW-1185">Reference proteome</keyword>
<dbReference type="InterPro" id="IPR000182">
    <property type="entry name" value="GNAT_dom"/>
</dbReference>
<sequence>MLVPDLPLRTGRLVLRAFTTADLAVVRDYRGRPEVTRFLYQEPYDDESVRPAIDRMVRRTALRAPGDVLQLAVTLPDTGVVVGDVLLNWTSGEHRQGEIGYAAHPDHTGRGYVTEAARELLRLGFDGLGLHRIVGRLDARNTASARVLERLGMRREAHLRENEFVKGEWTDEAVYALLAREWRATA</sequence>
<gene>
    <name evidence="2" type="ORF">GA0070622_4531</name>
</gene>
<dbReference type="OrthoDB" id="9132139at2"/>
<dbReference type="Gene3D" id="3.40.630.30">
    <property type="match status" value="1"/>
</dbReference>
<evidence type="ECO:0000313" key="2">
    <source>
        <dbReference type="EMBL" id="SBT67468.1"/>
    </source>
</evidence>
<protein>
    <submittedName>
        <fullName evidence="2">Protein N-acetyltransferase, RimJ/RimL family</fullName>
    </submittedName>
</protein>
<dbReference type="STRING" id="946078.GA0070622_4531"/>
<evidence type="ECO:0000313" key="3">
    <source>
        <dbReference type="Proteomes" id="UP000199558"/>
    </source>
</evidence>
<dbReference type="Proteomes" id="UP000199558">
    <property type="component" value="Unassembled WGS sequence"/>
</dbReference>
<dbReference type="PANTHER" id="PTHR43792">
    <property type="entry name" value="GNAT FAMILY, PUTATIVE (AFU_ORTHOLOGUE AFUA_3G00765)-RELATED-RELATED"/>
    <property type="match status" value="1"/>
</dbReference>
<dbReference type="SUPFAM" id="SSF55729">
    <property type="entry name" value="Acyl-CoA N-acyltransferases (Nat)"/>
    <property type="match status" value="1"/>
</dbReference>
<dbReference type="Pfam" id="PF13302">
    <property type="entry name" value="Acetyltransf_3"/>
    <property type="match status" value="1"/>
</dbReference>
<dbReference type="PROSITE" id="PS51186">
    <property type="entry name" value="GNAT"/>
    <property type="match status" value="1"/>
</dbReference>